<dbReference type="GO" id="GO:0030422">
    <property type="term" value="P:siRNA processing"/>
    <property type="evidence" value="ECO:0007669"/>
    <property type="project" value="TreeGrafter"/>
</dbReference>
<dbReference type="SMART" id="SM00487">
    <property type="entry name" value="DEXDc"/>
    <property type="match status" value="1"/>
</dbReference>
<evidence type="ECO:0000259" key="20">
    <source>
        <dbReference type="PROSITE" id="PS51194"/>
    </source>
</evidence>
<keyword evidence="9" id="KW-0067">ATP-binding</keyword>
<evidence type="ECO:0000259" key="17">
    <source>
        <dbReference type="PROSITE" id="PS50137"/>
    </source>
</evidence>
<feature type="domain" description="DRBM" evidence="17">
    <location>
        <begin position="1365"/>
        <end position="1433"/>
    </location>
</feature>
<dbReference type="PROSITE" id="PS51327">
    <property type="entry name" value="DICER_DSRBF"/>
    <property type="match status" value="1"/>
</dbReference>
<dbReference type="InterPro" id="IPR011545">
    <property type="entry name" value="DEAD/DEAH_box_helicase_dom"/>
</dbReference>
<feature type="domain" description="RNase III" evidence="18">
    <location>
        <begin position="971"/>
        <end position="1114"/>
    </location>
</feature>
<dbReference type="PROSITE" id="PS51192">
    <property type="entry name" value="HELICASE_ATP_BIND_1"/>
    <property type="match status" value="1"/>
</dbReference>
<evidence type="ECO:0000256" key="13">
    <source>
        <dbReference type="ARBA" id="ARBA00023211"/>
    </source>
</evidence>
<evidence type="ECO:0000256" key="3">
    <source>
        <dbReference type="ARBA" id="ARBA00022721"/>
    </source>
</evidence>
<keyword evidence="6" id="KW-0547">Nucleotide-binding</keyword>
<feature type="compositionally biased region" description="Acidic residues" evidence="16">
    <location>
        <begin position="1"/>
        <end position="10"/>
    </location>
</feature>
<evidence type="ECO:0000313" key="23">
    <source>
        <dbReference type="Proteomes" id="UP000027002"/>
    </source>
</evidence>
<dbReference type="PANTHER" id="PTHR14950">
    <property type="entry name" value="DICER-RELATED"/>
    <property type="match status" value="1"/>
</dbReference>
<evidence type="ECO:0000256" key="7">
    <source>
        <dbReference type="ARBA" id="ARBA00022801"/>
    </source>
</evidence>
<dbReference type="GO" id="GO:0005524">
    <property type="term" value="F:ATP binding"/>
    <property type="evidence" value="ECO:0007669"/>
    <property type="project" value="UniProtKB-KW"/>
</dbReference>
<dbReference type="GO" id="GO:0005634">
    <property type="term" value="C:nucleus"/>
    <property type="evidence" value="ECO:0007669"/>
    <property type="project" value="TreeGrafter"/>
</dbReference>
<evidence type="ECO:0000256" key="14">
    <source>
        <dbReference type="ARBA" id="ARBA00025403"/>
    </source>
</evidence>
<proteinExistence type="inferred from homology"/>
<evidence type="ECO:0008006" key="24">
    <source>
        <dbReference type="Google" id="ProtNLM"/>
    </source>
</evidence>
<dbReference type="SUPFAM" id="SSF52540">
    <property type="entry name" value="P-loop containing nucleoside triphosphate hydrolases"/>
    <property type="match status" value="1"/>
</dbReference>
<feature type="domain" description="Helicase C-terminal" evidence="20">
    <location>
        <begin position="432"/>
        <end position="594"/>
    </location>
</feature>
<dbReference type="PROSITE" id="PS50142">
    <property type="entry name" value="RNASE_3_2"/>
    <property type="match status" value="2"/>
</dbReference>
<keyword evidence="11 15" id="KW-0694">RNA-binding</keyword>
<dbReference type="Gene3D" id="3.40.50.300">
    <property type="entry name" value="P-loop containing nucleotide triphosphate hydrolases"/>
    <property type="match status" value="2"/>
</dbReference>
<dbReference type="Proteomes" id="UP000027002">
    <property type="component" value="Chromosome 6"/>
</dbReference>
<dbReference type="SUPFAM" id="SSF69065">
    <property type="entry name" value="RNase III domain-like"/>
    <property type="match status" value="2"/>
</dbReference>
<dbReference type="Gene3D" id="3.30.160.380">
    <property type="entry name" value="Dicer dimerisation domain"/>
    <property type="match status" value="1"/>
</dbReference>
<evidence type="ECO:0000256" key="4">
    <source>
        <dbReference type="ARBA" id="ARBA00022723"/>
    </source>
</evidence>
<dbReference type="PROSITE" id="PS50137">
    <property type="entry name" value="DS_RBD"/>
    <property type="match status" value="1"/>
</dbReference>
<dbReference type="PROSITE" id="PS00517">
    <property type="entry name" value="RNASE_3_1"/>
    <property type="match status" value="1"/>
</dbReference>
<evidence type="ECO:0000256" key="5">
    <source>
        <dbReference type="ARBA" id="ARBA00022737"/>
    </source>
</evidence>
<dbReference type="InterPro" id="IPR027417">
    <property type="entry name" value="P-loop_NTPase"/>
</dbReference>
<dbReference type="CDD" id="cd18034">
    <property type="entry name" value="DEXHc_dicer"/>
    <property type="match status" value="1"/>
</dbReference>
<dbReference type="SMART" id="SM00535">
    <property type="entry name" value="RIBOc"/>
    <property type="match status" value="2"/>
</dbReference>
<dbReference type="GO" id="GO:0050688">
    <property type="term" value="P:regulation of defense response to virus"/>
    <property type="evidence" value="ECO:0007669"/>
    <property type="project" value="UniProtKB-KW"/>
</dbReference>
<dbReference type="Pfam" id="PF03368">
    <property type="entry name" value="Dicer_dimer"/>
    <property type="match status" value="1"/>
</dbReference>
<dbReference type="OrthoDB" id="416741at2759"/>
<keyword evidence="23" id="KW-1185">Reference proteome</keyword>
<keyword evidence="13" id="KW-0464">Manganese</keyword>
<keyword evidence="7" id="KW-0378">Hydrolase</keyword>
<dbReference type="Pfam" id="PF00636">
    <property type="entry name" value="Ribonuclease_3"/>
    <property type="match status" value="2"/>
</dbReference>
<feature type="region of interest" description="Disordered" evidence="16">
    <location>
        <begin position="51"/>
        <end position="76"/>
    </location>
</feature>
<dbReference type="InterPro" id="IPR038248">
    <property type="entry name" value="Dicer_dimer_sf"/>
</dbReference>
<dbReference type="InterPro" id="IPR001650">
    <property type="entry name" value="Helicase_C-like"/>
</dbReference>
<dbReference type="KEGG" id="uvi:66068036"/>
<organism evidence="22 23">
    <name type="scientific">Ustilaginoidea virens</name>
    <name type="common">Rice false smut fungus</name>
    <name type="synonym">Villosiclava virens</name>
    <dbReference type="NCBI Taxonomy" id="1159556"/>
    <lineage>
        <taxon>Eukaryota</taxon>
        <taxon>Fungi</taxon>
        <taxon>Dikarya</taxon>
        <taxon>Ascomycota</taxon>
        <taxon>Pezizomycotina</taxon>
        <taxon>Sordariomycetes</taxon>
        <taxon>Hypocreomycetidae</taxon>
        <taxon>Hypocreales</taxon>
        <taxon>Clavicipitaceae</taxon>
        <taxon>Ustilaginoidea</taxon>
    </lineage>
</organism>
<gene>
    <name evidence="22" type="ORF">UV8b_07259</name>
</gene>
<reference evidence="22" key="1">
    <citation type="submission" date="2020-03" db="EMBL/GenBank/DDBJ databases">
        <title>A mixture of massive structural variations and highly conserved coding sequences in Ustilaginoidea virens genome.</title>
        <authorList>
            <person name="Zhang K."/>
            <person name="Zhao Z."/>
            <person name="Zhang Z."/>
            <person name="Li Y."/>
            <person name="Hsiang T."/>
            <person name="Sun W."/>
        </authorList>
    </citation>
    <scope>NUCLEOTIDE SEQUENCE</scope>
    <source>
        <strain evidence="22">UV-8b</strain>
    </source>
</reference>
<feature type="domain" description="RNase III" evidence="18">
    <location>
        <begin position="1155"/>
        <end position="1335"/>
    </location>
</feature>
<evidence type="ECO:0000259" key="21">
    <source>
        <dbReference type="PROSITE" id="PS51327"/>
    </source>
</evidence>
<dbReference type="GO" id="GO:0004525">
    <property type="term" value="F:ribonuclease III activity"/>
    <property type="evidence" value="ECO:0007669"/>
    <property type="project" value="InterPro"/>
</dbReference>
<dbReference type="InterPro" id="IPR014720">
    <property type="entry name" value="dsRBD_dom"/>
</dbReference>
<name>A0A8E5HXA2_USTVR</name>
<dbReference type="Pfam" id="PF00271">
    <property type="entry name" value="Helicase_C"/>
    <property type="match status" value="1"/>
</dbReference>
<keyword evidence="12" id="KW-0051">Antiviral defense</keyword>
<accession>A0A8E5HXA2</accession>
<evidence type="ECO:0000256" key="1">
    <source>
        <dbReference type="ARBA" id="ARBA00001936"/>
    </source>
</evidence>
<keyword evidence="5" id="KW-0677">Repeat</keyword>
<dbReference type="PANTHER" id="PTHR14950:SF37">
    <property type="entry name" value="ENDORIBONUCLEASE DICER"/>
    <property type="match status" value="1"/>
</dbReference>
<sequence length="1464" mass="164874">MCSTSDDDSDSVSSDESLEINSDIGLEQDVARSKSPIITEIISDDAAAEASFQQHLHGSPDSSPESENDALGNSRSAVVSPRAYQVEMLDASLKQNAIIVMDTGSGKTHVAILRIKAELDRSDSDKIVWFLAPTVALCAQQSEVIRLQAASVSIKMLTGNDDLNTWSGSTWETILDGVRIVVSTYQVLFDALCHAFVTMDHLSLIVLDEAHHCTGKNPGSKIMSDFYHRSKASGQYTPSILGITATPSMTEDVQNIEALEALLDAKCITPTIHRQELLKCAKRPQIRTVQYDSSPPLPLTPSMERLQCEFRNLDITRDPHVLRLRKDPSERNRRALVNAIEKYDTFAQNQIKGLWGRCIQTYHQLGSWAADLYIWKAATSFLDRIDKNNNEMFQDWNDAERQYLAEFLHRVSPSRPTLMPQNGDEISGKASALVSELLSMEDAIVCIIFARERATVSLLRDLLVSCPRIAERHRIGSIVGYSNHLSRKKALYEPLADMDQMALQKFRAGEINILIATSVLEEGIDVPACNMVICFDHPATPKSFIQRRGRARMKDSQLLLLSHYSSSTTARWEALEEDMKAVYQDTQREIQQLQSLENSDEKCSAFFQVESTGARLDHDNAKPHLEHLCRILSRGEFVDSRPDYIIHRHWHPVQATLSATVLLPSFFPPELRRVDGEFNWLSEKAATKDAAFVAYRGLYEAGLMSEHLLPLKYEDARGVESRVAEAEVDVLFNPWWNVAKLWKSAQQAWLYSLTLYDEEFGRLDFGIVLPNEMELKRPIRVFADRRASGRIRFKSRRLITAAEASSLPDHTSTLLALHFSHRWPVKEESHVVKLFVDGLDMSMKDIGARMFDPSDNEVTGGGFLVRDKSNKPFHYLGITSCKPPAEQVQRKFLNYEDAPQDVPYLIVKRWTRQSDFLHRNRSKMQASACPKTYPQVLPQPWATVDRIQLRYAKLGMLIPSILHELEVTLVAKELSSTLLRKIDMTDLGLVREAISSRSANEPVNYERLEFLGDSVLKYCASIQVSAIHPTWPEGYLSLFKDRLVSNSRLCRGASEQGLAKYILTKAFTGLKWRPLYLSNLDTKPQSAEPPRKLSTKVLADVVESLVGASFVTGGIKEAQVCIAEFINDIEWQDVNACRDMFFAMARDADVLSPELRPLEEMIGYSFQKKALLIEAMTHQSCLFDRDRRSYDHLEFIGDAVLDLIVVHRMFSVKPPLSHHKMHGLKTAVVNGDFLAFLTLDYKVKRFEAALTDDLHVYKKETTPTSLWKFMRHSSVSVGIEQAAMLKRYELLGPDILAGLRGGSHYPWALLARLQAKKFFSDIFESLLGAIWVDSGCIEKCESMLGTFGLLAYLDRLIDDRVEVEHPKEAVGRLASSEAVTYEVDVEKGAGAGGKRFTCRVRVGQRVVAEVFDGVTNEEVKTKAAEEAVRIMTMEKTKAMRADENLGRAAEELGEWEEGGDYVVG</sequence>
<dbReference type="Pfam" id="PF00270">
    <property type="entry name" value="DEAD"/>
    <property type="match status" value="1"/>
</dbReference>
<evidence type="ECO:0000256" key="11">
    <source>
        <dbReference type="ARBA" id="ARBA00022884"/>
    </source>
</evidence>
<keyword evidence="8" id="KW-0347">Helicase</keyword>
<evidence type="ECO:0000256" key="10">
    <source>
        <dbReference type="ARBA" id="ARBA00022842"/>
    </source>
</evidence>
<evidence type="ECO:0000259" key="18">
    <source>
        <dbReference type="PROSITE" id="PS50142"/>
    </source>
</evidence>
<comment type="cofactor">
    <cofactor evidence="2">
        <name>Mg(2+)</name>
        <dbReference type="ChEBI" id="CHEBI:18420"/>
    </cofactor>
</comment>
<feature type="region of interest" description="Disordered" evidence="16">
    <location>
        <begin position="1"/>
        <end position="31"/>
    </location>
</feature>
<dbReference type="EMBL" id="CP072758">
    <property type="protein sequence ID" value="QUC23018.1"/>
    <property type="molecule type" value="Genomic_DNA"/>
</dbReference>
<dbReference type="InterPro" id="IPR000999">
    <property type="entry name" value="RNase_III_dom"/>
</dbReference>
<dbReference type="InterPro" id="IPR014001">
    <property type="entry name" value="Helicase_ATP-bd"/>
</dbReference>
<dbReference type="SMART" id="SM00490">
    <property type="entry name" value="HELICc"/>
    <property type="match status" value="1"/>
</dbReference>
<keyword evidence="3" id="KW-0930">Antiviral protein</keyword>
<dbReference type="GO" id="GO:0046872">
    <property type="term" value="F:metal ion binding"/>
    <property type="evidence" value="ECO:0007669"/>
    <property type="project" value="UniProtKB-KW"/>
</dbReference>
<comment type="cofactor">
    <cofactor evidence="1">
        <name>Mn(2+)</name>
        <dbReference type="ChEBI" id="CHEBI:29035"/>
    </cofactor>
</comment>
<evidence type="ECO:0000259" key="19">
    <source>
        <dbReference type="PROSITE" id="PS51192"/>
    </source>
</evidence>
<dbReference type="Gene3D" id="1.10.1520.10">
    <property type="entry name" value="Ribonuclease III domain"/>
    <property type="match status" value="2"/>
</dbReference>
<evidence type="ECO:0000256" key="2">
    <source>
        <dbReference type="ARBA" id="ARBA00001946"/>
    </source>
</evidence>
<feature type="domain" description="Dicer dsRNA-binding fold" evidence="21">
    <location>
        <begin position="621"/>
        <end position="718"/>
    </location>
</feature>
<dbReference type="InterPro" id="IPR005034">
    <property type="entry name" value="Dicer_dimerisation"/>
</dbReference>
<evidence type="ECO:0000256" key="9">
    <source>
        <dbReference type="ARBA" id="ARBA00022840"/>
    </source>
</evidence>
<evidence type="ECO:0000256" key="6">
    <source>
        <dbReference type="ARBA" id="ARBA00022741"/>
    </source>
</evidence>
<dbReference type="GO" id="GO:0051607">
    <property type="term" value="P:defense response to virus"/>
    <property type="evidence" value="ECO:0007669"/>
    <property type="project" value="UniProtKB-KW"/>
</dbReference>
<keyword evidence="10" id="KW-0460">Magnesium</keyword>
<dbReference type="FunFam" id="1.10.1520.10:FF:000032">
    <property type="entry name" value="Dicer-like protein 2"/>
    <property type="match status" value="1"/>
</dbReference>
<evidence type="ECO:0000256" key="16">
    <source>
        <dbReference type="SAM" id="MobiDB-lite"/>
    </source>
</evidence>
<dbReference type="CDD" id="cd00593">
    <property type="entry name" value="RIBOc"/>
    <property type="match status" value="2"/>
</dbReference>
<keyword evidence="4" id="KW-0479">Metal-binding</keyword>
<evidence type="ECO:0000313" key="22">
    <source>
        <dbReference type="EMBL" id="QUC23018.1"/>
    </source>
</evidence>
<dbReference type="GeneID" id="66068036"/>
<dbReference type="GO" id="GO:0003723">
    <property type="term" value="F:RNA binding"/>
    <property type="evidence" value="ECO:0007669"/>
    <property type="project" value="UniProtKB-UniRule"/>
</dbReference>
<dbReference type="PROSITE" id="PS51194">
    <property type="entry name" value="HELICASE_CTER"/>
    <property type="match status" value="1"/>
</dbReference>
<dbReference type="InterPro" id="IPR036389">
    <property type="entry name" value="RNase_III_sf"/>
</dbReference>
<evidence type="ECO:0000256" key="12">
    <source>
        <dbReference type="ARBA" id="ARBA00023118"/>
    </source>
</evidence>
<dbReference type="GO" id="GO:0005737">
    <property type="term" value="C:cytoplasm"/>
    <property type="evidence" value="ECO:0007669"/>
    <property type="project" value="TreeGrafter"/>
</dbReference>
<comment type="function">
    <text evidence="14">Dicer-like endonuclease involved in cleaving double-stranded RNA in the RNA interference (RNAi) pathway. Produces 21 to 25 bp dsRNAs (siRNAs) which target the selective destruction of homologous RNAs leading to sequence-specific suppression of gene expression, called post-transcriptional gene silencing (PTGS). Part of a broad host defense response against viral infection and transposons.</text>
</comment>
<evidence type="ECO:0000256" key="15">
    <source>
        <dbReference type="PROSITE-ProRule" id="PRU00657"/>
    </source>
</evidence>
<dbReference type="GO" id="GO:0004386">
    <property type="term" value="F:helicase activity"/>
    <property type="evidence" value="ECO:0007669"/>
    <property type="project" value="UniProtKB-KW"/>
</dbReference>
<protein>
    <recommendedName>
        <fullName evidence="24">Dicer-like protein 2</fullName>
    </recommendedName>
</protein>
<feature type="domain" description="Helicase ATP-binding" evidence="19">
    <location>
        <begin position="88"/>
        <end position="265"/>
    </location>
</feature>
<dbReference type="RefSeq" id="XP_043000691.1">
    <property type="nucleotide sequence ID" value="XM_043144756.1"/>
</dbReference>
<evidence type="ECO:0000256" key="8">
    <source>
        <dbReference type="ARBA" id="ARBA00022806"/>
    </source>
</evidence>
<comment type="similarity">
    <text evidence="15">Belongs to the helicase family. Dicer subfamily.</text>
</comment>